<dbReference type="InParanoid" id="G4YU35"/>
<proteinExistence type="predicted"/>
<sequence>METKNPKTEGLTVEHIKSHLQKYRINYKRSRLEVQRFNEKHATRSSKRHQHRHASEQHGSIDAKIGGEDEASEQHMHATMQQRMDFHRELLLTRSVEFTSGSSWASRMDSQDTYNSSFLQAWAKAEQLRQQEAQVYGRLHQQQQNLFWQQQQPQDSTGTTDDMDLASWGRLSLTVDPDDEDLFGFLA</sequence>
<name>G4YU35_PHYSP</name>
<organism evidence="2 3">
    <name type="scientific">Phytophthora sojae (strain P6497)</name>
    <name type="common">Soybean stem and root rot agent</name>
    <name type="synonym">Phytophthora megasperma f. sp. glycines</name>
    <dbReference type="NCBI Taxonomy" id="1094619"/>
    <lineage>
        <taxon>Eukaryota</taxon>
        <taxon>Sar</taxon>
        <taxon>Stramenopiles</taxon>
        <taxon>Oomycota</taxon>
        <taxon>Peronosporomycetes</taxon>
        <taxon>Peronosporales</taxon>
        <taxon>Peronosporaceae</taxon>
        <taxon>Phytophthora</taxon>
    </lineage>
</organism>
<protein>
    <recommendedName>
        <fullName evidence="4">HTH myb-type domain-containing protein</fullName>
    </recommendedName>
</protein>
<dbReference type="Gene3D" id="1.10.10.60">
    <property type="entry name" value="Homeodomain-like"/>
    <property type="match status" value="1"/>
</dbReference>
<dbReference type="AlphaFoldDB" id="G4YU35"/>
<gene>
    <name evidence="2" type="ORF">PHYSODRAFT_478218</name>
</gene>
<dbReference type="OMA" id="HRHASEQ"/>
<dbReference type="EMBL" id="JH159152">
    <property type="protein sequence ID" value="EGZ23113.1"/>
    <property type="molecule type" value="Genomic_DNA"/>
</dbReference>
<evidence type="ECO:0000313" key="3">
    <source>
        <dbReference type="Proteomes" id="UP000002640"/>
    </source>
</evidence>
<reference evidence="2 3" key="1">
    <citation type="journal article" date="2006" name="Science">
        <title>Phytophthora genome sequences uncover evolutionary origins and mechanisms of pathogenesis.</title>
        <authorList>
            <person name="Tyler B.M."/>
            <person name="Tripathy S."/>
            <person name="Zhang X."/>
            <person name="Dehal P."/>
            <person name="Jiang R.H."/>
            <person name="Aerts A."/>
            <person name="Arredondo F.D."/>
            <person name="Baxter L."/>
            <person name="Bensasson D."/>
            <person name="Beynon J.L."/>
            <person name="Chapman J."/>
            <person name="Damasceno C.M."/>
            <person name="Dorrance A.E."/>
            <person name="Dou D."/>
            <person name="Dickerman A.W."/>
            <person name="Dubchak I.L."/>
            <person name="Garbelotto M."/>
            <person name="Gijzen M."/>
            <person name="Gordon S.G."/>
            <person name="Govers F."/>
            <person name="Grunwald N.J."/>
            <person name="Huang W."/>
            <person name="Ivors K.L."/>
            <person name="Jones R.W."/>
            <person name="Kamoun S."/>
            <person name="Krampis K."/>
            <person name="Lamour K.H."/>
            <person name="Lee M.K."/>
            <person name="McDonald W.H."/>
            <person name="Medina M."/>
            <person name="Meijer H.J."/>
            <person name="Nordberg E.K."/>
            <person name="Maclean D.J."/>
            <person name="Ospina-Giraldo M.D."/>
            <person name="Morris P.F."/>
            <person name="Phuntumart V."/>
            <person name="Putnam N.H."/>
            <person name="Rash S."/>
            <person name="Rose J.K."/>
            <person name="Sakihama Y."/>
            <person name="Salamov A.A."/>
            <person name="Savidor A."/>
            <person name="Scheuring C.F."/>
            <person name="Smith B.M."/>
            <person name="Sobral B.W."/>
            <person name="Terry A."/>
            <person name="Torto-Alalibo T.A."/>
            <person name="Win J."/>
            <person name="Xu Z."/>
            <person name="Zhang H."/>
            <person name="Grigoriev I.V."/>
            <person name="Rokhsar D.S."/>
            <person name="Boore J.L."/>
        </authorList>
    </citation>
    <scope>NUCLEOTIDE SEQUENCE [LARGE SCALE GENOMIC DNA]</scope>
    <source>
        <strain evidence="2 3">P6497</strain>
    </source>
</reference>
<accession>G4YU35</accession>
<dbReference type="GeneID" id="20654974"/>
<keyword evidence="3" id="KW-1185">Reference proteome</keyword>
<dbReference type="RefSeq" id="XP_009518401.1">
    <property type="nucleotide sequence ID" value="XM_009520106.1"/>
</dbReference>
<dbReference type="Proteomes" id="UP000002640">
    <property type="component" value="Unassembled WGS sequence"/>
</dbReference>
<evidence type="ECO:0000256" key="1">
    <source>
        <dbReference type="SAM" id="MobiDB-lite"/>
    </source>
</evidence>
<feature type="region of interest" description="Disordered" evidence="1">
    <location>
        <begin position="39"/>
        <end position="62"/>
    </location>
</feature>
<dbReference type="STRING" id="1094619.G4YU35"/>
<evidence type="ECO:0000313" key="2">
    <source>
        <dbReference type="EMBL" id="EGZ23113.1"/>
    </source>
</evidence>
<feature type="compositionally biased region" description="Basic residues" evidence="1">
    <location>
        <begin position="43"/>
        <end position="52"/>
    </location>
</feature>
<feature type="compositionally biased region" description="Basic and acidic residues" evidence="1">
    <location>
        <begin position="53"/>
        <end position="62"/>
    </location>
</feature>
<evidence type="ECO:0008006" key="4">
    <source>
        <dbReference type="Google" id="ProtNLM"/>
    </source>
</evidence>
<dbReference type="KEGG" id="psoj:PHYSODRAFT_478218"/>